<dbReference type="WBParaSite" id="PS1159_v2.g11837.t1">
    <property type="protein sequence ID" value="PS1159_v2.g11837.t1"/>
    <property type="gene ID" value="PS1159_v2.g11837"/>
</dbReference>
<protein>
    <submittedName>
        <fullName evidence="2">Attacin C-terminal domain-containing protein</fullName>
    </submittedName>
</protein>
<accession>A0AC35EY35</accession>
<proteinExistence type="predicted"/>
<evidence type="ECO:0000313" key="2">
    <source>
        <dbReference type="WBParaSite" id="PS1159_v2.g11837.t1"/>
    </source>
</evidence>
<dbReference type="Proteomes" id="UP000887580">
    <property type="component" value="Unplaced"/>
</dbReference>
<organism evidence="1 2">
    <name type="scientific">Panagrolaimus sp. PS1159</name>
    <dbReference type="NCBI Taxonomy" id="55785"/>
    <lineage>
        <taxon>Eukaryota</taxon>
        <taxon>Metazoa</taxon>
        <taxon>Ecdysozoa</taxon>
        <taxon>Nematoda</taxon>
        <taxon>Chromadorea</taxon>
        <taxon>Rhabditida</taxon>
        <taxon>Tylenchina</taxon>
        <taxon>Panagrolaimomorpha</taxon>
        <taxon>Panagrolaimoidea</taxon>
        <taxon>Panagrolaimidae</taxon>
        <taxon>Panagrolaimus</taxon>
    </lineage>
</organism>
<reference evidence="2" key="1">
    <citation type="submission" date="2022-11" db="UniProtKB">
        <authorList>
            <consortium name="WormBaseParasite"/>
        </authorList>
    </citation>
    <scope>IDENTIFICATION</scope>
</reference>
<name>A0AC35EY35_9BILA</name>
<evidence type="ECO:0000313" key="1">
    <source>
        <dbReference type="Proteomes" id="UP000887580"/>
    </source>
</evidence>
<sequence length="203" mass="21996">MKVVIFCIIFFFQSSLEAPVDPVKIEHEILEKIGKHGTIINIFEARHDEIQRIKRDLTANANYDFKTGSLPVSVGVGVPVGSGSVGASYQRDLNLGDRSVGGSVAFPLTSDSKNPVTFQGTYNKDLNSGNENVGAGLTVPIFRHSGNPGTMSLNYNRHLQSGNGNVGLQLERPFRNGGSLTGNFNQDLNSGQWNVGAGYKIKW</sequence>